<evidence type="ECO:0000313" key="3">
    <source>
        <dbReference type="Proteomes" id="UP000249873"/>
    </source>
</evidence>
<sequence length="145" mass="16293">MKVFSEAEKERITTAIHNAELKTSGEIKVHVENNCSLDSPVERAKEVFCLLSLDHTALRNGVLFYLSISDRQFAILGDQGIHEKVGSGFWEEEKKLMLEYFQSGNTVEGLSLAIEMAGEALQKYFPYQSDDVNEISNDISFGNIK</sequence>
<dbReference type="RefSeq" id="WP_111369797.1">
    <property type="nucleotide sequence ID" value="NZ_CP029480.1"/>
</dbReference>
<gene>
    <name evidence="2" type="ORF">DJ013_00185</name>
</gene>
<keyword evidence="3" id="KW-1185">Reference proteome</keyword>
<dbReference type="Pfam" id="PF04536">
    <property type="entry name" value="TPM_phosphatase"/>
    <property type="match status" value="1"/>
</dbReference>
<protein>
    <recommendedName>
        <fullName evidence="1">TPM domain-containing protein</fullName>
    </recommendedName>
</protein>
<evidence type="ECO:0000313" key="2">
    <source>
        <dbReference type="EMBL" id="AWV96695.1"/>
    </source>
</evidence>
<dbReference type="PANTHER" id="PTHR30373:SF8">
    <property type="entry name" value="BLL7265 PROTEIN"/>
    <property type="match status" value="1"/>
</dbReference>
<organism evidence="2 3">
    <name type="scientific">Arcticibacterium luteifluviistationis</name>
    <dbReference type="NCBI Taxonomy" id="1784714"/>
    <lineage>
        <taxon>Bacteria</taxon>
        <taxon>Pseudomonadati</taxon>
        <taxon>Bacteroidota</taxon>
        <taxon>Cytophagia</taxon>
        <taxon>Cytophagales</taxon>
        <taxon>Leadbetterellaceae</taxon>
        <taxon>Arcticibacterium</taxon>
    </lineage>
</organism>
<proteinExistence type="predicted"/>
<dbReference type="PANTHER" id="PTHR30373">
    <property type="entry name" value="UPF0603 PROTEIN YGCG"/>
    <property type="match status" value="1"/>
</dbReference>
<name>A0A2Z4G6D0_9BACT</name>
<dbReference type="Proteomes" id="UP000249873">
    <property type="component" value="Chromosome"/>
</dbReference>
<dbReference type="EMBL" id="CP029480">
    <property type="protein sequence ID" value="AWV96695.1"/>
    <property type="molecule type" value="Genomic_DNA"/>
</dbReference>
<dbReference type="InterPro" id="IPR007621">
    <property type="entry name" value="TPM_dom"/>
</dbReference>
<dbReference type="KEGG" id="als:DJ013_00185"/>
<accession>A0A2Z4G6D0</accession>
<dbReference type="Gene3D" id="3.10.310.50">
    <property type="match status" value="1"/>
</dbReference>
<evidence type="ECO:0000259" key="1">
    <source>
        <dbReference type="Pfam" id="PF04536"/>
    </source>
</evidence>
<reference evidence="2 3" key="1">
    <citation type="submission" date="2018-05" db="EMBL/GenBank/DDBJ databases">
        <title>Complete genome sequence of Arcticibacterium luteifluviistationis SM1504T, a cytophagaceae bacterium isolated from Arctic surface seawater.</title>
        <authorList>
            <person name="Li Y."/>
            <person name="Qin Q.-L."/>
        </authorList>
    </citation>
    <scope>NUCLEOTIDE SEQUENCE [LARGE SCALE GENOMIC DNA]</scope>
    <source>
        <strain evidence="2 3">SM1504</strain>
    </source>
</reference>
<feature type="domain" description="TPM" evidence="1">
    <location>
        <begin position="2"/>
        <end position="118"/>
    </location>
</feature>
<dbReference type="OrthoDB" id="9786161at2"/>
<dbReference type="AlphaFoldDB" id="A0A2Z4G6D0"/>